<sequence>MSKNSLANISFPGFLRSECKKHEKGYTLIRFGFVIGSNFLNF</sequence>
<protein>
    <submittedName>
        <fullName evidence="1">Uncharacterized protein</fullName>
    </submittedName>
</protein>
<keyword evidence="4" id="KW-1185">Reference proteome</keyword>
<dbReference type="Proteomes" id="UP000185604">
    <property type="component" value="Unassembled WGS sequence"/>
</dbReference>
<dbReference type="Proteomes" id="UP000429980">
    <property type="component" value="Unassembled WGS sequence"/>
</dbReference>
<dbReference type="EMBL" id="LKPO01000019">
    <property type="protein sequence ID" value="OLF91091.1"/>
    <property type="molecule type" value="Genomic_DNA"/>
</dbReference>
<evidence type="ECO:0000313" key="2">
    <source>
        <dbReference type="EMBL" id="TWL38729.1"/>
    </source>
</evidence>
<reference evidence="2 4" key="2">
    <citation type="submission" date="2019-06" db="EMBL/GenBank/DDBJ databases">
        <title>Genome sequence analysis of &gt;100 Bacillus licheniformis strains suggests intrinsic resistance to this species.</title>
        <authorList>
            <person name="Wels M."/>
            <person name="Siezen R.J."/>
            <person name="Johansen E."/>
            <person name="Stuer-Lauridsen B."/>
            <person name="Bjerre K."/>
            <person name="Nielsen B.K.K."/>
        </authorList>
    </citation>
    <scope>NUCLEOTIDE SEQUENCE [LARGE SCALE GENOMIC DNA]</scope>
    <source>
        <strain evidence="2 4">BAC-15381</strain>
    </source>
</reference>
<accession>A0A6I7U3G8</accession>
<organism evidence="1 3">
    <name type="scientific">Bacillus paralicheniformis</name>
    <dbReference type="NCBI Taxonomy" id="1648923"/>
    <lineage>
        <taxon>Bacteria</taxon>
        <taxon>Bacillati</taxon>
        <taxon>Bacillota</taxon>
        <taxon>Bacilli</taxon>
        <taxon>Bacillales</taxon>
        <taxon>Bacillaceae</taxon>
        <taxon>Bacillus</taxon>
    </lineage>
</organism>
<name>A0A6I7U3G8_9BACI</name>
<gene>
    <name evidence="1" type="ORF">B4121_2569</name>
    <name evidence="2" type="ORF">CHCC15381_0847</name>
</gene>
<comment type="caution">
    <text evidence="1">The sequence shown here is derived from an EMBL/GenBank/DDBJ whole genome shotgun (WGS) entry which is preliminary data.</text>
</comment>
<dbReference type="EMBL" id="NILF01000036">
    <property type="protein sequence ID" value="TWL38729.1"/>
    <property type="molecule type" value="Genomic_DNA"/>
</dbReference>
<evidence type="ECO:0000313" key="1">
    <source>
        <dbReference type="EMBL" id="OLF91091.1"/>
    </source>
</evidence>
<evidence type="ECO:0000313" key="4">
    <source>
        <dbReference type="Proteomes" id="UP000429980"/>
    </source>
</evidence>
<dbReference type="AlphaFoldDB" id="A0A6I7U3G8"/>
<evidence type="ECO:0000313" key="3">
    <source>
        <dbReference type="Proteomes" id="UP000185604"/>
    </source>
</evidence>
<proteinExistence type="predicted"/>
<reference evidence="1 3" key="1">
    <citation type="journal article" date="2016" name="Front. Microbiol.">
        <title>High-Level Heat Resistance of Spores of Bacillus amyloliquefaciens and Bacillus licheniformis Results from the Presence of a spoVA Operon in a Tn1546 Transposon.</title>
        <authorList>
            <person name="Berendsen E.M."/>
            <person name="Koning R.A."/>
            <person name="Boekhorst J."/>
            <person name="de Jong A."/>
            <person name="Kuipers O.P."/>
            <person name="Wells-Bennik M.H."/>
        </authorList>
    </citation>
    <scope>NUCLEOTIDE SEQUENCE [LARGE SCALE GENOMIC DNA]</scope>
    <source>
        <strain evidence="1 3">B4121</strain>
    </source>
</reference>